<comment type="subunit">
    <text evidence="2">Homotrimer.</text>
</comment>
<dbReference type="InterPro" id="IPR033900">
    <property type="entry name" value="Gram_neg_porin_domain"/>
</dbReference>
<dbReference type="InterPro" id="IPR002299">
    <property type="entry name" value="Porin_Neis"/>
</dbReference>
<dbReference type="InterPro" id="IPR001702">
    <property type="entry name" value="Porin_Gram-ve"/>
</dbReference>
<dbReference type="RefSeq" id="WP_408169455.1">
    <property type="nucleotide sequence ID" value="NZ_JAQQFR010000012.1"/>
</dbReference>
<feature type="signal peptide" evidence="11">
    <location>
        <begin position="1"/>
        <end position="20"/>
    </location>
</feature>
<protein>
    <submittedName>
        <fullName evidence="13">Porin</fullName>
    </submittedName>
</protein>
<dbReference type="SUPFAM" id="SSF56935">
    <property type="entry name" value="Porins"/>
    <property type="match status" value="1"/>
</dbReference>
<dbReference type="PANTHER" id="PTHR34501:SF9">
    <property type="entry name" value="MAJOR OUTER MEMBRANE PROTEIN P.IA"/>
    <property type="match status" value="1"/>
</dbReference>
<evidence type="ECO:0000256" key="1">
    <source>
        <dbReference type="ARBA" id="ARBA00004571"/>
    </source>
</evidence>
<accession>A0ABW8ZE32</accession>
<evidence type="ECO:0000256" key="7">
    <source>
        <dbReference type="ARBA" id="ARBA00023065"/>
    </source>
</evidence>
<keyword evidence="4" id="KW-1134">Transmembrane beta strand</keyword>
<evidence type="ECO:0000256" key="11">
    <source>
        <dbReference type="SAM" id="SignalP"/>
    </source>
</evidence>
<dbReference type="Gene3D" id="2.40.160.10">
    <property type="entry name" value="Porin"/>
    <property type="match status" value="1"/>
</dbReference>
<dbReference type="EMBL" id="JAQQFR010000012">
    <property type="protein sequence ID" value="MFL9880426.1"/>
    <property type="molecule type" value="Genomic_DNA"/>
</dbReference>
<organism evidence="13 14">
    <name type="scientific">Herbaspirillum rhizosphaerae</name>
    <dbReference type="NCBI Taxonomy" id="346179"/>
    <lineage>
        <taxon>Bacteria</taxon>
        <taxon>Pseudomonadati</taxon>
        <taxon>Pseudomonadota</taxon>
        <taxon>Betaproteobacteria</taxon>
        <taxon>Burkholderiales</taxon>
        <taxon>Oxalobacteraceae</taxon>
        <taxon>Herbaspirillum</taxon>
    </lineage>
</organism>
<evidence type="ECO:0000313" key="14">
    <source>
        <dbReference type="Proteomes" id="UP001629214"/>
    </source>
</evidence>
<keyword evidence="5" id="KW-0812">Transmembrane</keyword>
<reference evidence="13 14" key="1">
    <citation type="journal article" date="2024" name="Chem. Sci.">
        <title>Discovery of megapolipeptins by genome mining of a Burkholderiales bacteria collection.</title>
        <authorList>
            <person name="Paulo B.S."/>
            <person name="Recchia M.J.J."/>
            <person name="Lee S."/>
            <person name="Fergusson C.H."/>
            <person name="Romanowski S.B."/>
            <person name="Hernandez A."/>
            <person name="Krull N."/>
            <person name="Liu D.Y."/>
            <person name="Cavanagh H."/>
            <person name="Bos A."/>
            <person name="Gray C.A."/>
            <person name="Murphy B.T."/>
            <person name="Linington R.G."/>
            <person name="Eustaquio A.S."/>
        </authorList>
    </citation>
    <scope>NUCLEOTIDE SEQUENCE [LARGE SCALE GENOMIC DNA]</scope>
    <source>
        <strain evidence="13 14">RL21-008-BIB-B</strain>
    </source>
</reference>
<evidence type="ECO:0000256" key="8">
    <source>
        <dbReference type="ARBA" id="ARBA00023114"/>
    </source>
</evidence>
<dbReference type="Pfam" id="PF13609">
    <property type="entry name" value="Porin_4"/>
    <property type="match status" value="1"/>
</dbReference>
<keyword evidence="14" id="KW-1185">Reference proteome</keyword>
<evidence type="ECO:0000256" key="6">
    <source>
        <dbReference type="ARBA" id="ARBA00022729"/>
    </source>
</evidence>
<feature type="domain" description="Porin" evidence="12">
    <location>
        <begin position="8"/>
        <end position="379"/>
    </location>
</feature>
<evidence type="ECO:0000256" key="9">
    <source>
        <dbReference type="ARBA" id="ARBA00023136"/>
    </source>
</evidence>
<keyword evidence="3" id="KW-0813">Transport</keyword>
<keyword evidence="8" id="KW-0626">Porin</keyword>
<keyword evidence="6 11" id="KW-0732">Signal</keyword>
<evidence type="ECO:0000313" key="13">
    <source>
        <dbReference type="EMBL" id="MFL9880426.1"/>
    </source>
</evidence>
<keyword evidence="10" id="KW-0998">Cell outer membrane</keyword>
<evidence type="ECO:0000256" key="3">
    <source>
        <dbReference type="ARBA" id="ARBA00022448"/>
    </source>
</evidence>
<evidence type="ECO:0000256" key="2">
    <source>
        <dbReference type="ARBA" id="ARBA00011233"/>
    </source>
</evidence>
<dbReference type="InterPro" id="IPR023614">
    <property type="entry name" value="Porin_dom_sf"/>
</dbReference>
<evidence type="ECO:0000256" key="10">
    <source>
        <dbReference type="ARBA" id="ARBA00023237"/>
    </source>
</evidence>
<keyword evidence="7" id="KW-0406">Ion transport</keyword>
<name>A0ABW8ZE32_9BURK</name>
<evidence type="ECO:0000256" key="5">
    <source>
        <dbReference type="ARBA" id="ARBA00022692"/>
    </source>
</evidence>
<comment type="caution">
    <text evidence="13">The sequence shown here is derived from an EMBL/GenBank/DDBJ whole genome shotgun (WGS) entry which is preliminary data.</text>
</comment>
<dbReference type="PANTHER" id="PTHR34501">
    <property type="entry name" value="PROTEIN YDDL-RELATED"/>
    <property type="match status" value="1"/>
</dbReference>
<feature type="chain" id="PRO_5046049210" evidence="11">
    <location>
        <begin position="21"/>
        <end position="407"/>
    </location>
</feature>
<dbReference type="PRINTS" id="PR00182">
    <property type="entry name" value="ECOLNEIPORIN"/>
</dbReference>
<comment type="subcellular location">
    <subcellularLocation>
        <location evidence="1">Cell outer membrane</location>
        <topology evidence="1">Multi-pass membrane protein</topology>
    </subcellularLocation>
</comment>
<dbReference type="CDD" id="cd00342">
    <property type="entry name" value="gram_neg_porins"/>
    <property type="match status" value="1"/>
</dbReference>
<evidence type="ECO:0000259" key="12">
    <source>
        <dbReference type="Pfam" id="PF13609"/>
    </source>
</evidence>
<evidence type="ECO:0000256" key="4">
    <source>
        <dbReference type="ARBA" id="ARBA00022452"/>
    </source>
</evidence>
<sequence length="407" mass="42046">MKKTIATLCVLGAGATSAHAQSTVTVYGIIDASVAYTNTAAAVSASNPRGTGNLMQVTSGTIQQSRFGFKGQEDLGGGLSAQFVLEGGFSGDTGASGNSQLGSTSGTLFGRASYVGLSSKSFGTLQIGRRKDFTDQIATYYSSVVDFGTLINGVHDNNMDRVGGNRANNMVSYYTPQIAGITANVAYAFGETAGSASTGNAYGFGANYNNGPFGVGFAYWAAKTGSAANTESDQSLNALCAAGTFGAPGTTCLKTFNVGSSYTTGPFRFFGMFSRTKQPNAVAATTAAPNFTTGAFTSAANTGTFSASGTNNDRTNVIDLGVNYNITPALKLTTSVLQSRSSFIGSAVSGKVTQLNLGADYFFSKRTDVYLNTSFQRTSNMYSPGITVAPGADKSQFIVMTGIRTTF</sequence>
<dbReference type="PRINTS" id="PR00184">
    <property type="entry name" value="NEISSPPORIN"/>
</dbReference>
<proteinExistence type="predicted"/>
<gene>
    <name evidence="13" type="ORF">PQR63_18655</name>
</gene>
<dbReference type="Proteomes" id="UP001629214">
    <property type="component" value="Unassembled WGS sequence"/>
</dbReference>
<dbReference type="InterPro" id="IPR050298">
    <property type="entry name" value="Gram-neg_bact_OMP"/>
</dbReference>
<keyword evidence="9" id="KW-0472">Membrane</keyword>